<dbReference type="PROSITE" id="PS00198">
    <property type="entry name" value="4FE4S_FER_1"/>
    <property type="match status" value="1"/>
</dbReference>
<dbReference type="Gene3D" id="3.40.50.360">
    <property type="match status" value="1"/>
</dbReference>
<protein>
    <submittedName>
        <fullName evidence="7">4Fe-4S ferredoxin</fullName>
    </submittedName>
</protein>
<dbReference type="GO" id="GO:0046872">
    <property type="term" value="F:metal ion binding"/>
    <property type="evidence" value="ECO:0007669"/>
    <property type="project" value="UniProtKB-KW"/>
</dbReference>
<evidence type="ECO:0000256" key="4">
    <source>
        <dbReference type="ARBA" id="ARBA00023014"/>
    </source>
</evidence>
<accession>A0A0G4K8B6</accession>
<dbReference type="PROSITE" id="PS50902">
    <property type="entry name" value="FLAVODOXIN_LIKE"/>
    <property type="match status" value="1"/>
</dbReference>
<evidence type="ECO:0000259" key="6">
    <source>
        <dbReference type="PROSITE" id="PS51379"/>
    </source>
</evidence>
<keyword evidence="2" id="KW-0479">Metal-binding</keyword>
<dbReference type="InterPro" id="IPR017896">
    <property type="entry name" value="4Fe4S_Fe-S-bd"/>
</dbReference>
<keyword evidence="1" id="KW-0004">4Fe-4S</keyword>
<dbReference type="AlphaFoldDB" id="A0A0G4K8B6"/>
<reference evidence="8" key="1">
    <citation type="submission" date="2015-04" db="EMBL/GenBank/DDBJ databases">
        <authorList>
            <person name="Mushtaq Mamoona"/>
        </authorList>
    </citation>
    <scope>NUCLEOTIDE SEQUENCE [LARGE SCALE GENOMIC DNA]</scope>
    <source>
        <strain evidence="8">AN4859/03</strain>
    </source>
</reference>
<evidence type="ECO:0000313" key="8">
    <source>
        <dbReference type="Proteomes" id="UP000043763"/>
    </source>
</evidence>
<dbReference type="PROSITE" id="PS51379">
    <property type="entry name" value="4FE4S_FER_2"/>
    <property type="match status" value="2"/>
</dbReference>
<dbReference type="Pfam" id="PF13746">
    <property type="entry name" value="Fer4_18"/>
    <property type="match status" value="1"/>
</dbReference>
<dbReference type="Proteomes" id="UP000043763">
    <property type="component" value="Unassembled WGS sequence"/>
</dbReference>
<evidence type="ECO:0000259" key="5">
    <source>
        <dbReference type="PROSITE" id="PS50902"/>
    </source>
</evidence>
<dbReference type="GO" id="GO:0051539">
    <property type="term" value="F:4 iron, 4 sulfur cluster binding"/>
    <property type="evidence" value="ECO:0007669"/>
    <property type="project" value="UniProtKB-KW"/>
</dbReference>
<dbReference type="Gene3D" id="3.30.70.20">
    <property type="match status" value="1"/>
</dbReference>
<dbReference type="InterPro" id="IPR008254">
    <property type="entry name" value="Flavodoxin/NO_synth"/>
</dbReference>
<keyword evidence="4" id="KW-0411">Iron-sulfur</keyword>
<keyword evidence="8" id="KW-1185">Reference proteome</keyword>
<dbReference type="SUPFAM" id="SSF52218">
    <property type="entry name" value="Flavoproteins"/>
    <property type="match status" value="1"/>
</dbReference>
<dbReference type="InterPro" id="IPR029039">
    <property type="entry name" value="Flavoprotein-like_sf"/>
</dbReference>
<gene>
    <name evidence="7" type="ORF">BRSU_1866</name>
</gene>
<dbReference type="RefSeq" id="WP_048595030.1">
    <property type="nucleotide sequence ID" value="NZ_CVLB01000001.1"/>
</dbReference>
<dbReference type="InterPro" id="IPR017900">
    <property type="entry name" value="4Fe4S_Fe_S_CS"/>
</dbReference>
<keyword evidence="3" id="KW-0408">Iron</keyword>
<dbReference type="PANTHER" id="PTHR24960:SF79">
    <property type="entry name" value="PHOTOSYSTEM I IRON-SULFUR CENTER"/>
    <property type="match status" value="1"/>
</dbReference>
<feature type="domain" description="4Fe-4S ferredoxin-type" evidence="6">
    <location>
        <begin position="206"/>
        <end position="232"/>
    </location>
</feature>
<dbReference type="InterPro" id="IPR050157">
    <property type="entry name" value="PSI_iron-sulfur_center"/>
</dbReference>
<feature type="domain" description="4Fe-4S ferredoxin-type" evidence="6">
    <location>
        <begin position="175"/>
        <end position="204"/>
    </location>
</feature>
<evidence type="ECO:0000313" key="7">
    <source>
        <dbReference type="EMBL" id="CRF34087.1"/>
    </source>
</evidence>
<dbReference type="EMBL" id="CVLB01000001">
    <property type="protein sequence ID" value="CRF34087.1"/>
    <property type="molecule type" value="Genomic_DNA"/>
</dbReference>
<evidence type="ECO:0000256" key="3">
    <source>
        <dbReference type="ARBA" id="ARBA00023004"/>
    </source>
</evidence>
<dbReference type="SUPFAM" id="SSF54862">
    <property type="entry name" value="4Fe-4S ferredoxins"/>
    <property type="match status" value="1"/>
</dbReference>
<dbReference type="PANTHER" id="PTHR24960">
    <property type="entry name" value="PHOTOSYSTEM I IRON-SULFUR CENTER-RELATED"/>
    <property type="match status" value="1"/>
</dbReference>
<dbReference type="OrthoDB" id="9813995at2"/>
<organism evidence="7 8">
    <name type="scientific">Brachyspira suanatina</name>
    <dbReference type="NCBI Taxonomy" id="381802"/>
    <lineage>
        <taxon>Bacteria</taxon>
        <taxon>Pseudomonadati</taxon>
        <taxon>Spirochaetota</taxon>
        <taxon>Spirochaetia</taxon>
        <taxon>Brachyspirales</taxon>
        <taxon>Brachyspiraceae</taxon>
        <taxon>Brachyspira</taxon>
    </lineage>
</organism>
<evidence type="ECO:0000256" key="1">
    <source>
        <dbReference type="ARBA" id="ARBA00022485"/>
    </source>
</evidence>
<evidence type="ECO:0000256" key="2">
    <source>
        <dbReference type="ARBA" id="ARBA00022723"/>
    </source>
</evidence>
<dbReference type="GO" id="GO:0010181">
    <property type="term" value="F:FMN binding"/>
    <property type="evidence" value="ECO:0007669"/>
    <property type="project" value="InterPro"/>
</dbReference>
<proteinExistence type="predicted"/>
<feature type="domain" description="Flavodoxin-like" evidence="5">
    <location>
        <begin position="3"/>
        <end position="151"/>
    </location>
</feature>
<sequence>MKIYEIIFSPTGGTKKVADAIASEISQKTNSSIEKVDLTDYSMDFSSVKISQDDIVVIAVPSYAGRVPEIASKRISQIKGNRANTVIISVYGNRDYEDTLIELYDIAKELNFKVTSAVAAIAKHSIAYKYAYNRPDENDIAKLKEFADKIINASEVLDEHKLKGNRPYRQISKVLLVPKTKSKCNDCKLCAKKCPVQAIDINNPKIIDKNKCISCMRCISICNSSAKYISKIMLTLVHFALRKSCSKAKDYEFYIN</sequence>
<name>A0A0G4K8B6_9SPIR</name>